<keyword evidence="2" id="KW-0813">Transport</keyword>
<dbReference type="PANTHER" id="PTHR43045:SF1">
    <property type="entry name" value="SHIKIMATE TRANSPORTER"/>
    <property type="match status" value="1"/>
</dbReference>
<dbReference type="OrthoDB" id="117970at2157"/>
<evidence type="ECO:0000313" key="10">
    <source>
        <dbReference type="EMBL" id="ALU30724.1"/>
    </source>
</evidence>
<evidence type="ECO:0000313" key="9">
    <source>
        <dbReference type="EMBL" id="ALU30034.1"/>
    </source>
</evidence>
<feature type="domain" description="Major facilitator superfamily (MFS) profile" evidence="8">
    <location>
        <begin position="7"/>
        <end position="397"/>
    </location>
</feature>
<evidence type="ECO:0000256" key="3">
    <source>
        <dbReference type="ARBA" id="ARBA00022475"/>
    </source>
</evidence>
<dbReference type="RefSeq" id="WP_011278656.1">
    <property type="nucleotide sequence ID" value="NZ_BHWZ01000004.1"/>
</dbReference>
<dbReference type="Gene3D" id="1.20.1250.20">
    <property type="entry name" value="MFS general substrate transporter like domains"/>
    <property type="match status" value="1"/>
</dbReference>
<evidence type="ECO:0000256" key="7">
    <source>
        <dbReference type="SAM" id="Phobius"/>
    </source>
</evidence>
<evidence type="ECO:0000256" key="2">
    <source>
        <dbReference type="ARBA" id="ARBA00022448"/>
    </source>
</evidence>
<feature type="transmembrane region" description="Helical" evidence="7">
    <location>
        <begin position="214"/>
        <end position="233"/>
    </location>
</feature>
<dbReference type="InterPro" id="IPR020846">
    <property type="entry name" value="MFS_dom"/>
</dbReference>
<dbReference type="Pfam" id="PF07690">
    <property type="entry name" value="MFS_1"/>
    <property type="match status" value="1"/>
</dbReference>
<dbReference type="AlphaFoldDB" id="A0A0U2WVC1"/>
<dbReference type="Proteomes" id="UP000065473">
    <property type="component" value="Chromosome"/>
</dbReference>
<dbReference type="CDD" id="cd17316">
    <property type="entry name" value="MFS_SV2_like"/>
    <property type="match status" value="1"/>
</dbReference>
<dbReference type="PANTHER" id="PTHR43045">
    <property type="entry name" value="SHIKIMATE TRANSPORTER"/>
    <property type="match status" value="1"/>
</dbReference>
<evidence type="ECO:0000256" key="6">
    <source>
        <dbReference type="ARBA" id="ARBA00023136"/>
    </source>
</evidence>
<feature type="transmembrane region" description="Helical" evidence="7">
    <location>
        <begin position="253"/>
        <end position="276"/>
    </location>
</feature>
<dbReference type="PROSITE" id="PS00216">
    <property type="entry name" value="SUGAR_TRANSPORT_1"/>
    <property type="match status" value="1"/>
</dbReference>
<keyword evidence="3" id="KW-1003">Cell membrane</keyword>
<keyword evidence="6 7" id="KW-0472">Membrane</keyword>
<name>A0A0U2WVC1_9CREN</name>
<dbReference type="EMBL" id="CP013694">
    <property type="protein sequence ID" value="ALU30034.1"/>
    <property type="molecule type" value="Genomic_DNA"/>
</dbReference>
<feature type="transmembrane region" description="Helical" evidence="7">
    <location>
        <begin position="283"/>
        <end position="303"/>
    </location>
</feature>
<keyword evidence="5 7" id="KW-1133">Transmembrane helix</keyword>
<protein>
    <submittedName>
        <fullName evidence="9">MFS transporter</fullName>
    </submittedName>
</protein>
<dbReference type="InterPro" id="IPR036259">
    <property type="entry name" value="MFS_trans_sf"/>
</dbReference>
<keyword evidence="4 7" id="KW-0812">Transmembrane</keyword>
<dbReference type="PaxDb" id="1435377-SUSAZ_08900"/>
<dbReference type="PROSITE" id="PS50850">
    <property type="entry name" value="MFS"/>
    <property type="match status" value="1"/>
</dbReference>
<reference evidence="11 12" key="1">
    <citation type="submission" date="2015-12" db="EMBL/GenBank/DDBJ databases">
        <title>A stable core within a dynamic pangenome in Sulfolobus acidocaldarius.</title>
        <authorList>
            <person name="Anderson R."/>
            <person name="Kouris A."/>
            <person name="Seward C."/>
            <person name="Campbell K."/>
            <person name="Whitaker R."/>
        </authorList>
    </citation>
    <scope>NUCLEOTIDE SEQUENCE [LARGE SCALE GENOMIC DNA]</scope>
    <source>
        <strain evidence="9 12">GG12-C01-09</strain>
        <strain evidence="10 11">NG05B_CO5_07</strain>
    </source>
</reference>
<proteinExistence type="predicted"/>
<dbReference type="Proteomes" id="UP000060043">
    <property type="component" value="Chromosome"/>
</dbReference>
<evidence type="ECO:0000259" key="8">
    <source>
        <dbReference type="PROSITE" id="PS50850"/>
    </source>
</evidence>
<dbReference type="InterPro" id="IPR011701">
    <property type="entry name" value="MFS"/>
</dbReference>
<evidence type="ECO:0000313" key="12">
    <source>
        <dbReference type="Proteomes" id="UP000065473"/>
    </source>
</evidence>
<dbReference type="OMA" id="CHGAMIG"/>
<dbReference type="GeneID" id="14552345"/>
<feature type="transmembrane region" description="Helical" evidence="7">
    <location>
        <begin position="12"/>
        <end position="37"/>
    </location>
</feature>
<dbReference type="EMBL" id="CP013695">
    <property type="protein sequence ID" value="ALU30724.1"/>
    <property type="molecule type" value="Genomic_DNA"/>
</dbReference>
<evidence type="ECO:0000256" key="1">
    <source>
        <dbReference type="ARBA" id="ARBA00004651"/>
    </source>
</evidence>
<dbReference type="SUPFAM" id="SSF103473">
    <property type="entry name" value="MFS general substrate transporter"/>
    <property type="match status" value="1"/>
</dbReference>
<comment type="subcellular location">
    <subcellularLocation>
        <location evidence="1">Cell membrane</location>
        <topology evidence="1">Multi-pass membrane protein</topology>
    </subcellularLocation>
</comment>
<dbReference type="GO" id="GO:0005886">
    <property type="term" value="C:plasma membrane"/>
    <property type="evidence" value="ECO:0007669"/>
    <property type="project" value="UniProtKB-SubCell"/>
</dbReference>
<gene>
    <name evidence="9" type="ORF">ATY89_08875</name>
    <name evidence="10" type="ORF">ATZ20_00285</name>
</gene>
<evidence type="ECO:0000256" key="5">
    <source>
        <dbReference type="ARBA" id="ARBA00022989"/>
    </source>
</evidence>
<feature type="transmembrane region" description="Helical" evidence="7">
    <location>
        <begin position="309"/>
        <end position="332"/>
    </location>
</feature>
<dbReference type="STRING" id="1435377.SUSAZ_08900"/>
<feature type="transmembrane region" description="Helical" evidence="7">
    <location>
        <begin position="75"/>
        <end position="94"/>
    </location>
</feature>
<feature type="transmembrane region" description="Helical" evidence="7">
    <location>
        <begin position="175"/>
        <end position="193"/>
    </location>
</feature>
<feature type="transmembrane region" description="Helical" evidence="7">
    <location>
        <begin position="371"/>
        <end position="393"/>
    </location>
</feature>
<evidence type="ECO:0000313" key="11">
    <source>
        <dbReference type="Proteomes" id="UP000060043"/>
    </source>
</evidence>
<feature type="transmembrane region" description="Helical" evidence="7">
    <location>
        <begin position="140"/>
        <end position="163"/>
    </location>
</feature>
<evidence type="ECO:0000256" key="4">
    <source>
        <dbReference type="ARBA" id="ARBA00022692"/>
    </source>
</evidence>
<feature type="transmembrane region" description="Helical" evidence="7">
    <location>
        <begin position="344"/>
        <end position="365"/>
    </location>
</feature>
<accession>A0A0U2WVC1</accession>
<feature type="transmembrane region" description="Helical" evidence="7">
    <location>
        <begin position="43"/>
        <end position="68"/>
    </location>
</feature>
<organism evidence="9 12">
    <name type="scientific">Sulfolobus acidocaldarius</name>
    <dbReference type="NCBI Taxonomy" id="2285"/>
    <lineage>
        <taxon>Archaea</taxon>
        <taxon>Thermoproteota</taxon>
        <taxon>Thermoprotei</taxon>
        <taxon>Sulfolobales</taxon>
        <taxon>Sulfolobaceae</taxon>
        <taxon>Sulfolobus</taxon>
    </lineage>
</organism>
<dbReference type="InterPro" id="IPR005829">
    <property type="entry name" value="Sugar_transporter_CS"/>
</dbReference>
<dbReference type="GO" id="GO:0022857">
    <property type="term" value="F:transmembrane transporter activity"/>
    <property type="evidence" value="ECO:0007669"/>
    <property type="project" value="InterPro"/>
</dbReference>
<sequence>MRNNTTNVIGAYISWVMDGYDLGAVVITSSILGQLFYPKQLALLAATLPIIFTIISRPLGGFLFGYIGDKLGRRASMLITVLGYSLSIGLTAFLPTYLQIGILASILLSVLRILQGIFIGGDVAGSFTISMESVVKRRGILSGLMQAGVLVGFVIVDSLFTYLASIYGKAFFTTYWRIIFGIGMIPALLAVLIRFKMSEPEMWLKVKGKNPLSGIMDVWQPLIVMIGFWMAIYAGPQFLPVLYGTVMKLNPAYYGQIILYMNVIGIPAMLLAGFLSDYVGRKLLGIIGSVIGIIGGALLYFHLPSTYLLADYTFLFGFLVNLASSISPAYLAERFKTFSRATGVGTAYNGAFIIAGWTQLIISLLSQSINVFIATFSIFAIGWIIAIVGLALGPETNNVNLEKI</sequence>